<dbReference type="Gene3D" id="3.40.1380.10">
    <property type="match status" value="1"/>
</dbReference>
<proteinExistence type="inferred from homology"/>
<keyword evidence="10 11" id="KW-0066">ATP synthesis</keyword>
<evidence type="ECO:0000313" key="13">
    <source>
        <dbReference type="Proteomes" id="UP000318102"/>
    </source>
</evidence>
<organism evidence="12 13">
    <name type="scientific">Paenibacillus agilis</name>
    <dbReference type="NCBI Taxonomy" id="3020863"/>
    <lineage>
        <taxon>Bacteria</taxon>
        <taxon>Bacillati</taxon>
        <taxon>Bacillota</taxon>
        <taxon>Bacilli</taxon>
        <taxon>Bacillales</taxon>
        <taxon>Paenibacillaceae</taxon>
        <taxon>Paenibacillus</taxon>
    </lineage>
</organism>
<evidence type="ECO:0000256" key="8">
    <source>
        <dbReference type="ARBA" id="ARBA00023136"/>
    </source>
</evidence>
<dbReference type="PROSITE" id="PS00153">
    <property type="entry name" value="ATPASE_GAMMA"/>
    <property type="match status" value="1"/>
</dbReference>
<keyword evidence="9 11" id="KW-0139">CF(1)</keyword>
<evidence type="ECO:0000256" key="7">
    <source>
        <dbReference type="ARBA" id="ARBA00023065"/>
    </source>
</evidence>
<dbReference type="EMBL" id="VNJK01000002">
    <property type="protein sequence ID" value="TVX89498.1"/>
    <property type="molecule type" value="Genomic_DNA"/>
</dbReference>
<protein>
    <recommendedName>
        <fullName evidence="11">ATP synthase gamma chain</fullName>
    </recommendedName>
    <alternativeName>
        <fullName evidence="11">ATP synthase F1 sector gamma subunit</fullName>
    </alternativeName>
    <alternativeName>
        <fullName evidence="11">F-ATPase gamma subunit</fullName>
    </alternativeName>
</protein>
<name>A0A559IPD7_9BACL</name>
<keyword evidence="8 11" id="KW-0472">Membrane</keyword>
<comment type="caution">
    <text evidence="12">The sequence shown here is derived from an EMBL/GenBank/DDBJ whole genome shotgun (WGS) entry which is preliminary data.</text>
</comment>
<evidence type="ECO:0000256" key="4">
    <source>
        <dbReference type="ARBA" id="ARBA00022448"/>
    </source>
</evidence>
<dbReference type="CDD" id="cd12151">
    <property type="entry name" value="F1-ATPase_gamma"/>
    <property type="match status" value="1"/>
</dbReference>
<dbReference type="AlphaFoldDB" id="A0A559IPD7"/>
<dbReference type="PANTHER" id="PTHR11693:SF22">
    <property type="entry name" value="ATP SYNTHASE SUBUNIT GAMMA, MITOCHONDRIAL"/>
    <property type="match status" value="1"/>
</dbReference>
<dbReference type="Pfam" id="PF00231">
    <property type="entry name" value="ATP-synt"/>
    <property type="match status" value="1"/>
</dbReference>
<dbReference type="GO" id="GO:0042777">
    <property type="term" value="P:proton motive force-driven plasma membrane ATP synthesis"/>
    <property type="evidence" value="ECO:0007669"/>
    <property type="project" value="UniProtKB-UniRule"/>
</dbReference>
<dbReference type="GO" id="GO:0005886">
    <property type="term" value="C:plasma membrane"/>
    <property type="evidence" value="ECO:0007669"/>
    <property type="project" value="UniProtKB-SubCell"/>
</dbReference>
<gene>
    <name evidence="11" type="primary">atpG</name>
    <name evidence="12" type="ORF">FPZ44_17110</name>
</gene>
<keyword evidence="5 11" id="KW-1003">Cell membrane</keyword>
<comment type="function">
    <text evidence="1 11">Produces ATP from ADP in the presence of a proton gradient across the membrane. The gamma chain is believed to be important in regulating ATPase activity and the flow of protons through the CF(0) complex.</text>
</comment>
<dbReference type="RefSeq" id="WP_144992054.1">
    <property type="nucleotide sequence ID" value="NZ_VNJK01000002.1"/>
</dbReference>
<keyword evidence="13" id="KW-1185">Reference proteome</keyword>
<dbReference type="GO" id="GO:0045259">
    <property type="term" value="C:proton-transporting ATP synthase complex"/>
    <property type="evidence" value="ECO:0007669"/>
    <property type="project" value="UniProtKB-KW"/>
</dbReference>
<dbReference type="SUPFAM" id="SSF52943">
    <property type="entry name" value="ATP synthase (F1-ATPase), gamma subunit"/>
    <property type="match status" value="1"/>
</dbReference>
<comment type="similarity">
    <text evidence="3 11">Belongs to the ATPase gamma chain family.</text>
</comment>
<evidence type="ECO:0000256" key="10">
    <source>
        <dbReference type="ARBA" id="ARBA00023310"/>
    </source>
</evidence>
<evidence type="ECO:0000256" key="1">
    <source>
        <dbReference type="ARBA" id="ARBA00003456"/>
    </source>
</evidence>
<dbReference type="Proteomes" id="UP000318102">
    <property type="component" value="Unassembled WGS sequence"/>
</dbReference>
<accession>A0A559IPD7</accession>
<comment type="subunit">
    <text evidence="11">F-type ATPases have 2 components, CF(1) - the catalytic core - and CF(0) - the membrane proton channel. CF(1) has five subunits: alpha(3), beta(3), gamma(1), delta(1), epsilon(1). CF(0) has three main subunits: a, b and c.</text>
</comment>
<evidence type="ECO:0000313" key="12">
    <source>
        <dbReference type="EMBL" id="TVX89498.1"/>
    </source>
</evidence>
<comment type="subcellular location">
    <subcellularLocation>
        <location evidence="2 11">Cell membrane</location>
        <topology evidence="2 11">Peripheral membrane protein</topology>
    </subcellularLocation>
</comment>
<dbReference type="NCBIfam" id="TIGR01146">
    <property type="entry name" value="ATPsyn_F1gamma"/>
    <property type="match status" value="1"/>
</dbReference>
<evidence type="ECO:0000256" key="3">
    <source>
        <dbReference type="ARBA" id="ARBA00007681"/>
    </source>
</evidence>
<dbReference type="OrthoDB" id="9812769at2"/>
<dbReference type="GO" id="GO:0005524">
    <property type="term" value="F:ATP binding"/>
    <property type="evidence" value="ECO:0007669"/>
    <property type="project" value="UniProtKB-UniRule"/>
</dbReference>
<evidence type="ECO:0000256" key="11">
    <source>
        <dbReference type="HAMAP-Rule" id="MF_00815"/>
    </source>
</evidence>
<evidence type="ECO:0000256" key="2">
    <source>
        <dbReference type="ARBA" id="ARBA00004202"/>
    </source>
</evidence>
<dbReference type="PRINTS" id="PR00126">
    <property type="entry name" value="ATPASEGAMMA"/>
</dbReference>
<keyword evidence="4 11" id="KW-0813">Transport</keyword>
<evidence type="ECO:0000256" key="5">
    <source>
        <dbReference type="ARBA" id="ARBA00022475"/>
    </source>
</evidence>
<dbReference type="HAMAP" id="MF_00815">
    <property type="entry name" value="ATP_synth_gamma_bact"/>
    <property type="match status" value="1"/>
</dbReference>
<dbReference type="Gene3D" id="1.10.287.80">
    <property type="entry name" value="ATP synthase, gamma subunit, helix hairpin domain"/>
    <property type="match status" value="2"/>
</dbReference>
<evidence type="ECO:0000256" key="9">
    <source>
        <dbReference type="ARBA" id="ARBA00023196"/>
    </source>
</evidence>
<dbReference type="GO" id="GO:0046933">
    <property type="term" value="F:proton-transporting ATP synthase activity, rotational mechanism"/>
    <property type="evidence" value="ECO:0007669"/>
    <property type="project" value="UniProtKB-UniRule"/>
</dbReference>
<reference evidence="12 13" key="1">
    <citation type="submission" date="2019-07" db="EMBL/GenBank/DDBJ databases">
        <authorList>
            <person name="Kim J."/>
        </authorList>
    </citation>
    <scope>NUCLEOTIDE SEQUENCE [LARGE SCALE GENOMIC DNA]</scope>
    <source>
        <strain evidence="12 13">N4</strain>
    </source>
</reference>
<dbReference type="PANTHER" id="PTHR11693">
    <property type="entry name" value="ATP SYNTHASE GAMMA CHAIN"/>
    <property type="match status" value="1"/>
</dbReference>
<dbReference type="InterPro" id="IPR035968">
    <property type="entry name" value="ATP_synth_F1_ATPase_gsu"/>
</dbReference>
<dbReference type="InterPro" id="IPR023632">
    <property type="entry name" value="ATP_synth_F1_gsu_CS"/>
</dbReference>
<dbReference type="InterPro" id="IPR000131">
    <property type="entry name" value="ATP_synth_F1_gsu"/>
</dbReference>
<keyword evidence="7 11" id="KW-0406">Ion transport</keyword>
<dbReference type="FunFam" id="3.40.1380.10:FF:000002">
    <property type="entry name" value="ATP synthase gamma chain"/>
    <property type="match status" value="1"/>
</dbReference>
<keyword evidence="6 11" id="KW-0375">Hydrogen ion transport</keyword>
<evidence type="ECO:0000256" key="6">
    <source>
        <dbReference type="ARBA" id="ARBA00022781"/>
    </source>
</evidence>
<sequence>MAKGMLEIKRQIKSVQSTKQITKAMEMVAAAKLRRAQEAAQAARPYAEKLKEVVNSIAAGTQNAQHPMLVKRPIKKTGYLIITSDRGLKGGYNANVIRKLMDTIAERHRSTDEYALFVIGRKGRDYFRRRGLPIVEDVTEVPDSPTFADIKTIAYKAVQYFEEGQYDELNLFYNEFINAITQTPVEKRLLPLEDNAVSGAKAVQATATYEYEPDADTVLAHLLPKYAETLIYSAVLDAKASEFGAQMTAMGSATKNATKMISSLTLTYNRARQAAITQEISEIVAGASAQA</sequence>